<feature type="region of interest" description="Disordered" evidence="1">
    <location>
        <begin position="72"/>
        <end position="97"/>
    </location>
</feature>
<evidence type="ECO:0000313" key="4">
    <source>
        <dbReference type="Proteomes" id="UP001488805"/>
    </source>
</evidence>
<dbReference type="EMBL" id="JBCEZU010000391">
    <property type="protein sequence ID" value="KAK9520108.1"/>
    <property type="molecule type" value="Genomic_DNA"/>
</dbReference>
<name>A0AAW1EBY9_ZOAVI</name>
<proteinExistence type="predicted"/>
<keyword evidence="4" id="KW-1185">Reference proteome</keyword>
<sequence length="97" mass="11105">MVWNLLHHEGFPSLGVNSRIHQGSPQVTGKARQEDVTLQPNEDLLMRAYTSHLSVQLFLLSGRSTATCNREVMRERQRRFPKGKKKMAWNGAEIPFS</sequence>
<dbReference type="AlphaFoldDB" id="A0AAW1EBY9"/>
<gene>
    <name evidence="3" type="ORF">VZT92_011590</name>
    <name evidence="2" type="ORF">VZT92_021495</name>
</gene>
<reference evidence="2 4" key="1">
    <citation type="journal article" date="2024" name="Genome Biol. Evol.">
        <title>Chromosome-level genome assembly of the viviparous eelpout Zoarces viviparus.</title>
        <authorList>
            <person name="Fuhrmann N."/>
            <person name="Brasseur M.V."/>
            <person name="Bakowski C.E."/>
            <person name="Podsiadlowski L."/>
            <person name="Prost S."/>
            <person name="Krehenwinkel H."/>
            <person name="Mayer C."/>
        </authorList>
    </citation>
    <scope>NUCLEOTIDE SEQUENCE [LARGE SCALE GENOMIC DNA]</scope>
    <source>
        <strain evidence="2">NO-MEL_2022_Ind0_liver</strain>
    </source>
</reference>
<evidence type="ECO:0000256" key="1">
    <source>
        <dbReference type="SAM" id="MobiDB-lite"/>
    </source>
</evidence>
<feature type="compositionally biased region" description="Basic residues" evidence="1">
    <location>
        <begin position="76"/>
        <end position="87"/>
    </location>
</feature>
<evidence type="ECO:0000313" key="2">
    <source>
        <dbReference type="EMBL" id="KAK9520108.1"/>
    </source>
</evidence>
<accession>A0AAW1EBY9</accession>
<protein>
    <submittedName>
        <fullName evidence="2">Uncharacterized protein</fullName>
    </submittedName>
</protein>
<organism evidence="2 4">
    <name type="scientific">Zoarces viviparus</name>
    <name type="common">Viviparous eelpout</name>
    <name type="synonym">Blennius viviparus</name>
    <dbReference type="NCBI Taxonomy" id="48416"/>
    <lineage>
        <taxon>Eukaryota</taxon>
        <taxon>Metazoa</taxon>
        <taxon>Chordata</taxon>
        <taxon>Craniata</taxon>
        <taxon>Vertebrata</taxon>
        <taxon>Euteleostomi</taxon>
        <taxon>Actinopterygii</taxon>
        <taxon>Neopterygii</taxon>
        <taxon>Teleostei</taxon>
        <taxon>Neoteleostei</taxon>
        <taxon>Acanthomorphata</taxon>
        <taxon>Eupercaria</taxon>
        <taxon>Perciformes</taxon>
        <taxon>Cottioidei</taxon>
        <taxon>Zoarcales</taxon>
        <taxon>Zoarcidae</taxon>
        <taxon>Zoarcinae</taxon>
        <taxon>Zoarces</taxon>
    </lineage>
</organism>
<dbReference type="Proteomes" id="UP001488805">
    <property type="component" value="Unassembled WGS sequence"/>
</dbReference>
<evidence type="ECO:0000313" key="3">
    <source>
        <dbReference type="EMBL" id="KAK9530057.1"/>
    </source>
</evidence>
<dbReference type="EMBL" id="JBCEZU010000100">
    <property type="protein sequence ID" value="KAK9530057.1"/>
    <property type="molecule type" value="Genomic_DNA"/>
</dbReference>
<comment type="caution">
    <text evidence="2">The sequence shown here is derived from an EMBL/GenBank/DDBJ whole genome shotgun (WGS) entry which is preliminary data.</text>
</comment>